<organism evidence="2 3">
    <name type="scientific">Rhinocladiella mackenziei CBS 650.93</name>
    <dbReference type="NCBI Taxonomy" id="1442369"/>
    <lineage>
        <taxon>Eukaryota</taxon>
        <taxon>Fungi</taxon>
        <taxon>Dikarya</taxon>
        <taxon>Ascomycota</taxon>
        <taxon>Pezizomycotina</taxon>
        <taxon>Eurotiomycetes</taxon>
        <taxon>Chaetothyriomycetidae</taxon>
        <taxon>Chaetothyriales</taxon>
        <taxon>Herpotrichiellaceae</taxon>
        <taxon>Rhinocladiella</taxon>
    </lineage>
</organism>
<sequence>MALDISKELTLLVEQADNLHKKLRSSIQLLSSFLDLESGYTLQNLSREAQEENIKMEEIATRSMQDEAAVKLLTIIMLVYLPATIVLNFFSTEFITKTRLPDGSAITSVDHDWTIVLVISVPLTAGTLGIWWLWTQVQSGALQNRWARVRQWANEKNSNATSACAC</sequence>
<accession>A0A0D2J3V4</accession>
<evidence type="ECO:0000256" key="1">
    <source>
        <dbReference type="SAM" id="Phobius"/>
    </source>
</evidence>
<protein>
    <submittedName>
        <fullName evidence="2">Rhinocladiella mackenziei CBS 650.93 unplaced genomic scaffold supercont1.1, whole genome shotgun sequence</fullName>
    </submittedName>
</protein>
<name>A0A0D2J3V4_9EURO</name>
<evidence type="ECO:0000313" key="3">
    <source>
        <dbReference type="Proteomes" id="UP000053617"/>
    </source>
</evidence>
<feature type="transmembrane region" description="Helical" evidence="1">
    <location>
        <begin position="115"/>
        <end position="134"/>
    </location>
</feature>
<dbReference type="STRING" id="1442369.A0A0D2J3V4"/>
<dbReference type="RefSeq" id="XP_013277532.1">
    <property type="nucleotide sequence ID" value="XM_013422078.1"/>
</dbReference>
<gene>
    <name evidence="2" type="ORF">Z518_01478</name>
</gene>
<keyword evidence="1" id="KW-1133">Transmembrane helix</keyword>
<keyword evidence="1" id="KW-0472">Membrane</keyword>
<reference evidence="2 3" key="1">
    <citation type="submission" date="2015-01" db="EMBL/GenBank/DDBJ databases">
        <title>The Genome Sequence of Rhinocladiella mackenzie CBS 650.93.</title>
        <authorList>
            <consortium name="The Broad Institute Genomics Platform"/>
            <person name="Cuomo C."/>
            <person name="de Hoog S."/>
            <person name="Gorbushina A."/>
            <person name="Stielow B."/>
            <person name="Teixiera M."/>
            <person name="Abouelleil A."/>
            <person name="Chapman S.B."/>
            <person name="Priest M."/>
            <person name="Young S.K."/>
            <person name="Wortman J."/>
            <person name="Nusbaum C."/>
            <person name="Birren B."/>
        </authorList>
    </citation>
    <scope>NUCLEOTIDE SEQUENCE [LARGE SCALE GENOMIC DNA]</scope>
    <source>
        <strain evidence="2 3">CBS 650.93</strain>
    </source>
</reference>
<dbReference type="Gene3D" id="1.20.58.340">
    <property type="entry name" value="Magnesium transport protein CorA, transmembrane region"/>
    <property type="match status" value="1"/>
</dbReference>
<dbReference type="OrthoDB" id="4153890at2759"/>
<keyword evidence="3" id="KW-1185">Reference proteome</keyword>
<dbReference type="GeneID" id="25289549"/>
<proteinExistence type="predicted"/>
<dbReference type="VEuPathDB" id="FungiDB:Z518_01478"/>
<dbReference type="AlphaFoldDB" id="A0A0D2J3V4"/>
<evidence type="ECO:0000313" key="2">
    <source>
        <dbReference type="EMBL" id="KIX10396.1"/>
    </source>
</evidence>
<dbReference type="EMBL" id="KN847475">
    <property type="protein sequence ID" value="KIX10396.1"/>
    <property type="molecule type" value="Genomic_DNA"/>
</dbReference>
<keyword evidence="1" id="KW-0812">Transmembrane</keyword>
<feature type="transmembrane region" description="Helical" evidence="1">
    <location>
        <begin position="72"/>
        <end position="95"/>
    </location>
</feature>
<dbReference type="Proteomes" id="UP000053617">
    <property type="component" value="Unassembled WGS sequence"/>
</dbReference>
<dbReference type="HOGENOM" id="CLU_1603650_0_0_1"/>